<dbReference type="EMBL" id="QSID01000005">
    <property type="protein sequence ID" value="RHC66165.1"/>
    <property type="molecule type" value="Genomic_DNA"/>
</dbReference>
<evidence type="ECO:0000313" key="1">
    <source>
        <dbReference type="EMBL" id="RHC66165.1"/>
    </source>
</evidence>
<reference evidence="1 2" key="1">
    <citation type="submission" date="2018-08" db="EMBL/GenBank/DDBJ databases">
        <title>A genome reference for cultivated species of the human gut microbiota.</title>
        <authorList>
            <person name="Zou Y."/>
            <person name="Xue W."/>
            <person name="Luo G."/>
        </authorList>
    </citation>
    <scope>NUCLEOTIDE SEQUENCE [LARGE SCALE GENOMIC DNA]</scope>
    <source>
        <strain evidence="1 2">AM34-3LB</strain>
    </source>
</reference>
<accession>A0A414B6Z2</accession>
<dbReference type="Pfam" id="PF21983">
    <property type="entry name" value="NikA-like"/>
    <property type="match status" value="1"/>
</dbReference>
<gene>
    <name evidence="1" type="ORF">DW833_05885</name>
</gene>
<proteinExistence type="predicted"/>
<keyword evidence="2" id="KW-1185">Reference proteome</keyword>
<protein>
    <submittedName>
        <fullName evidence="1">Mobilization protein</fullName>
    </submittedName>
</protein>
<sequence length="115" mass="13476">MERTLDAKGRWRNRTVGFRVSEEEAKMIDRMVALSGLSKQEYILRKLMDWEVTVQGNPRVYKALKNQMQQIYGELKRLEVCSEENEELLQTIQMVAVTLNGMKEEPQHVESPEHP</sequence>
<name>A0A414B6Z2_9FIRM</name>
<dbReference type="Proteomes" id="UP000284621">
    <property type="component" value="Unassembled WGS sequence"/>
</dbReference>
<organism evidence="1 2">
    <name type="scientific">Anaerobutyricum hallii</name>
    <dbReference type="NCBI Taxonomy" id="39488"/>
    <lineage>
        <taxon>Bacteria</taxon>
        <taxon>Bacillati</taxon>
        <taxon>Bacillota</taxon>
        <taxon>Clostridia</taxon>
        <taxon>Lachnospirales</taxon>
        <taxon>Lachnospiraceae</taxon>
        <taxon>Anaerobutyricum</taxon>
    </lineage>
</organism>
<dbReference type="RefSeq" id="WP_118380867.1">
    <property type="nucleotide sequence ID" value="NZ_CABJFJ010000005.1"/>
</dbReference>
<dbReference type="InterPro" id="IPR053842">
    <property type="entry name" value="NikA-like"/>
</dbReference>
<evidence type="ECO:0000313" key="2">
    <source>
        <dbReference type="Proteomes" id="UP000284621"/>
    </source>
</evidence>
<comment type="caution">
    <text evidence="1">The sequence shown here is derived from an EMBL/GenBank/DDBJ whole genome shotgun (WGS) entry which is preliminary data.</text>
</comment>
<dbReference type="AlphaFoldDB" id="A0A414B6Z2"/>